<evidence type="ECO:0000313" key="4">
    <source>
        <dbReference type="Proteomes" id="UP000813444"/>
    </source>
</evidence>
<keyword evidence="2" id="KW-1133">Transmembrane helix</keyword>
<keyword evidence="4" id="KW-1185">Reference proteome</keyword>
<keyword evidence="2" id="KW-0812">Transmembrane</keyword>
<protein>
    <submittedName>
        <fullName evidence="3">Uncharacterized protein</fullName>
    </submittedName>
</protein>
<feature type="region of interest" description="Disordered" evidence="1">
    <location>
        <begin position="96"/>
        <end position="121"/>
    </location>
</feature>
<feature type="compositionally biased region" description="Basic residues" evidence="1">
    <location>
        <begin position="109"/>
        <end position="121"/>
    </location>
</feature>
<gene>
    <name evidence="3" type="ORF">B0I35DRAFT_188017</name>
</gene>
<evidence type="ECO:0000313" key="3">
    <source>
        <dbReference type="EMBL" id="KAH7322784.1"/>
    </source>
</evidence>
<evidence type="ECO:0000256" key="1">
    <source>
        <dbReference type="SAM" id="MobiDB-lite"/>
    </source>
</evidence>
<organism evidence="3 4">
    <name type="scientific">Stachybotrys elegans</name>
    <dbReference type="NCBI Taxonomy" id="80388"/>
    <lineage>
        <taxon>Eukaryota</taxon>
        <taxon>Fungi</taxon>
        <taxon>Dikarya</taxon>
        <taxon>Ascomycota</taxon>
        <taxon>Pezizomycotina</taxon>
        <taxon>Sordariomycetes</taxon>
        <taxon>Hypocreomycetidae</taxon>
        <taxon>Hypocreales</taxon>
        <taxon>Stachybotryaceae</taxon>
        <taxon>Stachybotrys</taxon>
    </lineage>
</organism>
<accession>A0A8K0SXA1</accession>
<dbReference type="AlphaFoldDB" id="A0A8K0SXA1"/>
<comment type="caution">
    <text evidence="3">The sequence shown here is derived from an EMBL/GenBank/DDBJ whole genome shotgun (WGS) entry which is preliminary data.</text>
</comment>
<dbReference type="Proteomes" id="UP000813444">
    <property type="component" value="Unassembled WGS sequence"/>
</dbReference>
<proteinExistence type="predicted"/>
<evidence type="ECO:0000256" key="2">
    <source>
        <dbReference type="SAM" id="Phobius"/>
    </source>
</evidence>
<sequence>MLTLQTAMIVLTVDPTTLSMQEDCSVHPWFMDSPWRVFLFGVCYSSSFFLLPALHDDDIYDHFLFIFSLAFGLGVRRINRPACAPKMMDKKLEDHLFGKTGKPKDHTREKGKRRKGFLQDY</sequence>
<feature type="compositionally biased region" description="Basic and acidic residues" evidence="1">
    <location>
        <begin position="96"/>
        <end position="108"/>
    </location>
</feature>
<dbReference type="EMBL" id="JAGPNK010000004">
    <property type="protein sequence ID" value="KAH7322784.1"/>
    <property type="molecule type" value="Genomic_DNA"/>
</dbReference>
<reference evidence="3" key="1">
    <citation type="journal article" date="2021" name="Nat. Commun.">
        <title>Genetic determinants of endophytism in the Arabidopsis root mycobiome.</title>
        <authorList>
            <person name="Mesny F."/>
            <person name="Miyauchi S."/>
            <person name="Thiergart T."/>
            <person name="Pickel B."/>
            <person name="Atanasova L."/>
            <person name="Karlsson M."/>
            <person name="Huettel B."/>
            <person name="Barry K.W."/>
            <person name="Haridas S."/>
            <person name="Chen C."/>
            <person name="Bauer D."/>
            <person name="Andreopoulos W."/>
            <person name="Pangilinan J."/>
            <person name="LaButti K."/>
            <person name="Riley R."/>
            <person name="Lipzen A."/>
            <person name="Clum A."/>
            <person name="Drula E."/>
            <person name="Henrissat B."/>
            <person name="Kohler A."/>
            <person name="Grigoriev I.V."/>
            <person name="Martin F.M."/>
            <person name="Hacquard S."/>
        </authorList>
    </citation>
    <scope>NUCLEOTIDE SEQUENCE</scope>
    <source>
        <strain evidence="3">MPI-CAGE-CH-0235</strain>
    </source>
</reference>
<feature type="transmembrane region" description="Helical" evidence="2">
    <location>
        <begin position="60"/>
        <end position="78"/>
    </location>
</feature>
<feature type="transmembrane region" description="Helical" evidence="2">
    <location>
        <begin position="37"/>
        <end position="54"/>
    </location>
</feature>
<keyword evidence="2" id="KW-0472">Membrane</keyword>
<name>A0A8K0SXA1_9HYPO</name>